<sequence>MSEPTPPTAADQEAVMGVIRRLAAAASQAQREAASVPNEAAAAEQVRAAMAEVAEQARADMRAIGPAAVAALHAAMHRDDEE</sequence>
<comment type="caution">
    <text evidence="1">The sequence shown here is derived from an EMBL/GenBank/DDBJ whole genome shotgun (WGS) entry which is preliminary data.</text>
</comment>
<proteinExistence type="predicted"/>
<reference evidence="1 2" key="1">
    <citation type="submission" date="2020-07" db="EMBL/GenBank/DDBJ databases">
        <title>Sequencing the genomes of 1000 actinobacteria strains.</title>
        <authorList>
            <person name="Klenk H.-P."/>
        </authorList>
    </citation>
    <scope>NUCLEOTIDE SEQUENCE [LARGE SCALE GENOMIC DNA]</scope>
    <source>
        <strain evidence="1 2">DSM 45927</strain>
    </source>
</reference>
<dbReference type="AlphaFoldDB" id="A0A853BWM7"/>
<gene>
    <name evidence="1" type="ORF">HNR12_005493</name>
</gene>
<name>A0A853BWM7_9ACTN</name>
<dbReference type="RefSeq" id="WP_179770229.1">
    <property type="nucleotide sequence ID" value="NZ_JACCFO010000001.1"/>
</dbReference>
<evidence type="ECO:0000313" key="1">
    <source>
        <dbReference type="EMBL" id="NYI99216.1"/>
    </source>
</evidence>
<protein>
    <submittedName>
        <fullName evidence="1">Uncharacterized protein</fullName>
    </submittedName>
</protein>
<dbReference type="EMBL" id="JACCFO010000001">
    <property type="protein sequence ID" value="NYI99216.1"/>
    <property type="molecule type" value="Genomic_DNA"/>
</dbReference>
<accession>A0A853BWM7</accession>
<organism evidence="1 2">
    <name type="scientific">Streptomonospora nanhaiensis</name>
    <dbReference type="NCBI Taxonomy" id="1323731"/>
    <lineage>
        <taxon>Bacteria</taxon>
        <taxon>Bacillati</taxon>
        <taxon>Actinomycetota</taxon>
        <taxon>Actinomycetes</taxon>
        <taxon>Streptosporangiales</taxon>
        <taxon>Nocardiopsidaceae</taxon>
        <taxon>Streptomonospora</taxon>
    </lineage>
</organism>
<dbReference type="Proteomes" id="UP000575985">
    <property type="component" value="Unassembled WGS sequence"/>
</dbReference>
<evidence type="ECO:0000313" key="2">
    <source>
        <dbReference type="Proteomes" id="UP000575985"/>
    </source>
</evidence>
<keyword evidence="2" id="KW-1185">Reference proteome</keyword>